<keyword evidence="7 9" id="KW-0675">Receptor</keyword>
<feature type="transmembrane region" description="Helical" evidence="11">
    <location>
        <begin position="234"/>
        <end position="256"/>
    </location>
</feature>
<dbReference type="AlphaFoldDB" id="A0A6A4RUK4"/>
<feature type="transmembrane region" description="Helical" evidence="11">
    <location>
        <begin position="382"/>
        <end position="402"/>
    </location>
</feature>
<evidence type="ECO:0000256" key="11">
    <source>
        <dbReference type="SAM" id="Phobius"/>
    </source>
</evidence>
<dbReference type="SUPFAM" id="SSF81321">
    <property type="entry name" value="Family A G protein-coupled receptor-like"/>
    <property type="match status" value="1"/>
</dbReference>
<evidence type="ECO:0000313" key="14">
    <source>
        <dbReference type="Proteomes" id="UP000438429"/>
    </source>
</evidence>
<protein>
    <recommendedName>
        <fullName evidence="12">G-protein coupled receptors family 1 profile domain-containing protein</fullName>
    </recommendedName>
</protein>
<feature type="transmembrane region" description="Helical" evidence="11">
    <location>
        <begin position="191"/>
        <end position="213"/>
    </location>
</feature>
<dbReference type="GO" id="GO:0005886">
    <property type="term" value="C:plasma membrane"/>
    <property type="evidence" value="ECO:0007669"/>
    <property type="project" value="UniProtKB-SubCell"/>
</dbReference>
<keyword evidence="4 11" id="KW-1133">Transmembrane helix</keyword>
<comment type="caution">
    <text evidence="13">The sequence shown here is derived from an EMBL/GenBank/DDBJ whole genome shotgun (WGS) entry which is preliminary data.</text>
</comment>
<dbReference type="InterPro" id="IPR000276">
    <property type="entry name" value="GPCR_Rhodpsn"/>
</dbReference>
<feature type="compositionally biased region" description="Polar residues" evidence="10">
    <location>
        <begin position="68"/>
        <end position="77"/>
    </location>
</feature>
<comment type="subcellular location">
    <subcellularLocation>
        <location evidence="1">Cell membrane</location>
        <topology evidence="1">Multi-pass membrane protein</topology>
    </subcellularLocation>
</comment>
<feature type="transmembrane region" description="Helical" evidence="11">
    <location>
        <begin position="347"/>
        <end position="370"/>
    </location>
</feature>
<sequence length="476" mass="52202">MSPVKKGKNVCPKCHSNPFRRQDITSGSNNVGSAKEKIQGIPKVTDKCQATKRVSSVYLIREKEKTETASTEPSGTMTPDCMDSNEPTTQSNMRPRVMGVILSFASCLIISTNLLVAVALLKLLLKRSSQSWCFVFNLALADALVGVAITGLATEDFNGNSDNIPQTRQSHIIADPPTNATPPAQGKTRCLMRMAFVTSPCTASIMSMFLISLDRYAAIKMPLRYSLLSGKGTAVGALLTLWISSFTLGFLPIMVQQLQAEGYDGFCAFFSVIDEVGIIILFSVCFFPVLSVFVYIYLDILMIARSHQKKICQVRQAGSRTAGYQHYQHHQQLRGGYWSHVKALKTVAVLVGCFLVLWCPFFVVCIVHALCKRCELAVVLENYLWLLGLSNSLINPLVYAFWQREVRLQLAAMFSCFTGRSLGAGPPGITGRYDLQAVVETHTHVGSGDTVNPDLLRPITCNSEAQTAAQSAMTSL</sequence>
<proteinExistence type="inferred from homology"/>
<comment type="similarity">
    <text evidence="9">Belongs to the G-protein coupled receptor 1 family.</text>
</comment>
<evidence type="ECO:0000256" key="4">
    <source>
        <dbReference type="ARBA" id="ARBA00022989"/>
    </source>
</evidence>
<dbReference type="Gene3D" id="1.20.1070.10">
    <property type="entry name" value="Rhodopsin 7-helix transmembrane proteins"/>
    <property type="match status" value="1"/>
</dbReference>
<evidence type="ECO:0000256" key="2">
    <source>
        <dbReference type="ARBA" id="ARBA00022475"/>
    </source>
</evidence>
<evidence type="ECO:0000259" key="12">
    <source>
        <dbReference type="PROSITE" id="PS50262"/>
    </source>
</evidence>
<evidence type="ECO:0000256" key="5">
    <source>
        <dbReference type="ARBA" id="ARBA00023040"/>
    </source>
</evidence>
<evidence type="ECO:0000256" key="6">
    <source>
        <dbReference type="ARBA" id="ARBA00023136"/>
    </source>
</evidence>
<feature type="region of interest" description="Disordered" evidence="10">
    <location>
        <begin position="64"/>
        <end position="90"/>
    </location>
</feature>
<dbReference type="PANTHER" id="PTHR22750">
    <property type="entry name" value="G-PROTEIN COUPLED RECEPTOR"/>
    <property type="match status" value="1"/>
</dbReference>
<feature type="transmembrane region" description="Helical" evidence="11">
    <location>
        <begin position="97"/>
        <end position="121"/>
    </location>
</feature>
<evidence type="ECO:0000256" key="1">
    <source>
        <dbReference type="ARBA" id="ARBA00004651"/>
    </source>
</evidence>
<dbReference type="EMBL" id="VEVO01000023">
    <property type="protein sequence ID" value="KAF0022722.1"/>
    <property type="molecule type" value="Genomic_DNA"/>
</dbReference>
<dbReference type="PRINTS" id="PR00237">
    <property type="entry name" value="GPCRRHODOPSN"/>
</dbReference>
<dbReference type="GO" id="GO:0004930">
    <property type="term" value="F:G protein-coupled receptor activity"/>
    <property type="evidence" value="ECO:0007669"/>
    <property type="project" value="UniProtKB-KW"/>
</dbReference>
<reference evidence="13 14" key="1">
    <citation type="submission" date="2019-06" db="EMBL/GenBank/DDBJ databases">
        <title>Draft genomes of female and male turbot (Scophthalmus maximus).</title>
        <authorList>
            <person name="Xu H."/>
            <person name="Xu X.-W."/>
            <person name="Shao C."/>
            <person name="Chen S."/>
        </authorList>
    </citation>
    <scope>NUCLEOTIDE SEQUENCE [LARGE SCALE GENOMIC DNA]</scope>
    <source>
        <strain evidence="13">Ysfricsl-2016a</strain>
        <tissue evidence="13">Blood</tissue>
    </source>
</reference>
<evidence type="ECO:0000256" key="7">
    <source>
        <dbReference type="ARBA" id="ARBA00023170"/>
    </source>
</evidence>
<dbReference type="InterPro" id="IPR017452">
    <property type="entry name" value="GPCR_Rhodpsn_7TM"/>
</dbReference>
<evidence type="ECO:0000313" key="13">
    <source>
        <dbReference type="EMBL" id="KAF0022722.1"/>
    </source>
</evidence>
<keyword evidence="8 9" id="KW-0807">Transducer</keyword>
<keyword evidence="5 9" id="KW-0297">G-protein coupled receptor</keyword>
<keyword evidence="2" id="KW-1003">Cell membrane</keyword>
<dbReference type="Pfam" id="PF00001">
    <property type="entry name" value="7tm_1"/>
    <property type="match status" value="1"/>
</dbReference>
<evidence type="ECO:0000256" key="10">
    <source>
        <dbReference type="SAM" id="MobiDB-lite"/>
    </source>
</evidence>
<keyword evidence="3 9" id="KW-0812">Transmembrane</keyword>
<evidence type="ECO:0000256" key="8">
    <source>
        <dbReference type="ARBA" id="ARBA00023224"/>
    </source>
</evidence>
<keyword evidence="6 11" id="KW-0472">Membrane</keyword>
<feature type="domain" description="G-protein coupled receptors family 1 profile" evidence="12">
    <location>
        <begin position="112"/>
        <end position="399"/>
    </location>
</feature>
<dbReference type="Proteomes" id="UP000438429">
    <property type="component" value="Unassembled WGS sequence"/>
</dbReference>
<dbReference type="PROSITE" id="PS50262">
    <property type="entry name" value="G_PROTEIN_RECEP_F1_2"/>
    <property type="match status" value="1"/>
</dbReference>
<name>A0A6A4RUK4_SCOMX</name>
<accession>A0A6A4RUK4</accession>
<dbReference type="PROSITE" id="PS00237">
    <property type="entry name" value="G_PROTEIN_RECEP_F1_1"/>
    <property type="match status" value="1"/>
</dbReference>
<feature type="transmembrane region" description="Helical" evidence="11">
    <location>
        <begin position="133"/>
        <end position="153"/>
    </location>
</feature>
<evidence type="ECO:0000256" key="9">
    <source>
        <dbReference type="RuleBase" id="RU000688"/>
    </source>
</evidence>
<feature type="transmembrane region" description="Helical" evidence="11">
    <location>
        <begin position="276"/>
        <end position="298"/>
    </location>
</feature>
<evidence type="ECO:0000256" key="3">
    <source>
        <dbReference type="ARBA" id="ARBA00022692"/>
    </source>
</evidence>
<gene>
    <name evidence="13" type="ORF">F2P81_024703</name>
</gene>
<organism evidence="13 14">
    <name type="scientific">Scophthalmus maximus</name>
    <name type="common">Turbot</name>
    <name type="synonym">Psetta maxima</name>
    <dbReference type="NCBI Taxonomy" id="52904"/>
    <lineage>
        <taxon>Eukaryota</taxon>
        <taxon>Metazoa</taxon>
        <taxon>Chordata</taxon>
        <taxon>Craniata</taxon>
        <taxon>Vertebrata</taxon>
        <taxon>Euteleostomi</taxon>
        <taxon>Actinopterygii</taxon>
        <taxon>Neopterygii</taxon>
        <taxon>Teleostei</taxon>
        <taxon>Neoteleostei</taxon>
        <taxon>Acanthomorphata</taxon>
        <taxon>Carangaria</taxon>
        <taxon>Pleuronectiformes</taxon>
        <taxon>Pleuronectoidei</taxon>
        <taxon>Scophthalmidae</taxon>
        <taxon>Scophthalmus</taxon>
    </lineage>
</organism>